<gene>
    <name evidence="2" type="ORF">A8L45_07635</name>
</gene>
<feature type="transmembrane region" description="Helical" evidence="1">
    <location>
        <begin position="7"/>
        <end position="31"/>
    </location>
</feature>
<dbReference type="InterPro" id="IPR012902">
    <property type="entry name" value="N_methyl_site"/>
</dbReference>
<dbReference type="PROSITE" id="PS00409">
    <property type="entry name" value="PROKAR_NTER_METHYL"/>
    <property type="match status" value="1"/>
</dbReference>
<dbReference type="Proteomes" id="UP000094936">
    <property type="component" value="Unassembled WGS sequence"/>
</dbReference>
<keyword evidence="1" id="KW-1133">Transmembrane helix</keyword>
<dbReference type="SUPFAM" id="SSF54523">
    <property type="entry name" value="Pili subunits"/>
    <property type="match status" value="1"/>
</dbReference>
<comment type="caution">
    <text evidence="2">The sequence shown here is derived from an EMBL/GenBank/DDBJ whole genome shotgun (WGS) entry which is preliminary data.</text>
</comment>
<evidence type="ECO:0000313" key="3">
    <source>
        <dbReference type="Proteomes" id="UP000094936"/>
    </source>
</evidence>
<organism evidence="2 3">
    <name type="scientific">Veronia pacifica</name>
    <dbReference type="NCBI Taxonomy" id="1080227"/>
    <lineage>
        <taxon>Bacteria</taxon>
        <taxon>Pseudomonadati</taxon>
        <taxon>Pseudomonadota</taxon>
        <taxon>Gammaproteobacteria</taxon>
        <taxon>Vibrionales</taxon>
        <taxon>Vibrionaceae</taxon>
        <taxon>Veronia</taxon>
    </lineage>
</organism>
<sequence length="245" mass="26502">MLHDSRGFTLIELVVTLVILGILSVGISGFIGSGVSGYVSARDREALQGEARFAIERVGRELKNAVPNSVTIELGGKCVSYYPIYSSGFYEAPSGLPLSVVFAESNIINANTFKGKKIVFSPQKSNDFSDAKTIRGITKSDIANVANDSYQVTLDKLPTGLSTSPTKRFYVLGKRVQFCFESGQLVRKEGATQFPLSKNVLVSGSAFSLQNISLNSHGLLKVQYTFSQNGETSVFDQEVPIVNVP</sequence>
<accession>A0A1C3ELN9</accession>
<keyword evidence="1" id="KW-0812">Transmembrane</keyword>
<name>A0A1C3ELN9_9GAMM</name>
<dbReference type="RefSeq" id="WP_068900870.1">
    <property type="nucleotide sequence ID" value="NZ_JBHUIF010000019.1"/>
</dbReference>
<reference evidence="2 3" key="1">
    <citation type="submission" date="2016-05" db="EMBL/GenBank/DDBJ databases">
        <title>Genomic Taxonomy of the Vibrionaceae.</title>
        <authorList>
            <person name="Gomez-Gil B."/>
            <person name="Enciso-Ibarra J."/>
        </authorList>
    </citation>
    <scope>NUCLEOTIDE SEQUENCE [LARGE SCALE GENOMIC DNA]</scope>
    <source>
        <strain evidence="2 3">CAIM 1920</strain>
    </source>
</reference>
<dbReference type="OrthoDB" id="9788802at2"/>
<proteinExistence type="predicted"/>
<evidence type="ECO:0008006" key="4">
    <source>
        <dbReference type="Google" id="ProtNLM"/>
    </source>
</evidence>
<dbReference type="AlphaFoldDB" id="A0A1C3ELN9"/>
<dbReference type="InterPro" id="IPR045584">
    <property type="entry name" value="Pilin-like"/>
</dbReference>
<evidence type="ECO:0000313" key="2">
    <source>
        <dbReference type="EMBL" id="ODA34142.1"/>
    </source>
</evidence>
<dbReference type="Pfam" id="PF07963">
    <property type="entry name" value="N_methyl"/>
    <property type="match status" value="1"/>
</dbReference>
<dbReference type="NCBIfam" id="TIGR02532">
    <property type="entry name" value="IV_pilin_GFxxxE"/>
    <property type="match status" value="1"/>
</dbReference>
<keyword evidence="3" id="KW-1185">Reference proteome</keyword>
<dbReference type="EMBL" id="LYBM01000010">
    <property type="protein sequence ID" value="ODA34142.1"/>
    <property type="molecule type" value="Genomic_DNA"/>
</dbReference>
<protein>
    <recommendedName>
        <fullName evidence="4">MSHA biogenesis protein MshO</fullName>
    </recommendedName>
</protein>
<evidence type="ECO:0000256" key="1">
    <source>
        <dbReference type="SAM" id="Phobius"/>
    </source>
</evidence>
<keyword evidence="1" id="KW-0472">Membrane</keyword>
<dbReference type="STRING" id="1080227.A8L45_07635"/>